<evidence type="ECO:0000256" key="1">
    <source>
        <dbReference type="ARBA" id="ARBA00004613"/>
    </source>
</evidence>
<comment type="subcellular location">
    <subcellularLocation>
        <location evidence="1">Secreted</location>
    </subcellularLocation>
</comment>
<dbReference type="PROSITE" id="PS00330">
    <property type="entry name" value="HEMOLYSIN_CALCIUM"/>
    <property type="match status" value="1"/>
</dbReference>
<comment type="caution">
    <text evidence="4">The sequence shown here is derived from an EMBL/GenBank/DDBJ whole genome shotgun (WGS) entry which is preliminary data.</text>
</comment>
<dbReference type="InterPro" id="IPR001343">
    <property type="entry name" value="Hemolysn_Ca-bd"/>
</dbReference>
<dbReference type="PRINTS" id="PR00313">
    <property type="entry name" value="CABNDNGRPT"/>
</dbReference>
<dbReference type="Pfam" id="PF00353">
    <property type="entry name" value="HemolysinCabind"/>
    <property type="match status" value="1"/>
</dbReference>
<sequence>MSKRSCGERPRHSSGLEAAAGCADDRDGEYSAIHQVGRNDVVRGANGNDTIISGLGSDQLFGDAGNDTLTGGRDRDFLTGGTGADTFSYELTIDSAIGAATADQILDFSTADGDKIRLSDIDSDTSTTTNDTFSFIGSAVFSGIAGELRAETISGVTHTCEKALTES</sequence>
<reference evidence="4 5" key="2">
    <citation type="submission" date="2017-12" db="EMBL/GenBank/DDBJ databases">
        <title>Genome sequence of Rhizobium sullae HCNT1 isolated from Sulla coronaria nodules and featuring peculiar denitrification phenotypes.</title>
        <authorList>
            <person name="De Diego-Diaz B."/>
            <person name="Treu L."/>
            <person name="Campanaro S."/>
            <person name="Da Silva Duarte V."/>
            <person name="Basaglia M."/>
            <person name="Favaro L."/>
            <person name="Casella S."/>
            <person name="Squartini A."/>
        </authorList>
    </citation>
    <scope>NUCLEOTIDE SEQUENCE [LARGE SCALE GENOMIC DNA]</scope>
    <source>
        <strain evidence="4 5">HCNT1</strain>
    </source>
</reference>
<dbReference type="GO" id="GO:0005576">
    <property type="term" value="C:extracellular region"/>
    <property type="evidence" value="ECO:0007669"/>
    <property type="project" value="UniProtKB-SubCell"/>
</dbReference>
<dbReference type="SUPFAM" id="SSF51120">
    <property type="entry name" value="beta-Roll"/>
    <property type="match status" value="1"/>
</dbReference>
<organism evidence="4 5">
    <name type="scientific">Rhizobium sullae</name>
    <name type="common">Rhizobium hedysari</name>
    <dbReference type="NCBI Taxonomy" id="50338"/>
    <lineage>
        <taxon>Bacteria</taxon>
        <taxon>Pseudomonadati</taxon>
        <taxon>Pseudomonadota</taxon>
        <taxon>Alphaproteobacteria</taxon>
        <taxon>Hyphomicrobiales</taxon>
        <taxon>Rhizobiaceae</taxon>
        <taxon>Rhizobium/Agrobacterium group</taxon>
        <taxon>Rhizobium</taxon>
    </lineage>
</organism>
<dbReference type="EMBL" id="PIQN01000003">
    <property type="protein sequence ID" value="PKA45125.1"/>
    <property type="molecule type" value="Genomic_DNA"/>
</dbReference>
<dbReference type="InterPro" id="IPR050557">
    <property type="entry name" value="RTX_toxin/Mannuronan_C5-epim"/>
</dbReference>
<dbReference type="GO" id="GO:0005509">
    <property type="term" value="F:calcium ion binding"/>
    <property type="evidence" value="ECO:0007669"/>
    <property type="project" value="InterPro"/>
</dbReference>
<keyword evidence="2" id="KW-0964">Secreted</keyword>
<proteinExistence type="predicted"/>
<dbReference type="AlphaFoldDB" id="A0A2N0DG96"/>
<feature type="region of interest" description="Disordered" evidence="3">
    <location>
        <begin position="1"/>
        <end position="23"/>
    </location>
</feature>
<feature type="compositionally biased region" description="Basic and acidic residues" evidence="3">
    <location>
        <begin position="1"/>
        <end position="11"/>
    </location>
</feature>
<evidence type="ECO:0000256" key="3">
    <source>
        <dbReference type="SAM" id="MobiDB-lite"/>
    </source>
</evidence>
<protein>
    <recommendedName>
        <fullName evidence="6">Hemolysin type calcium-binding protein</fullName>
    </recommendedName>
</protein>
<gene>
    <name evidence="4" type="ORF">CWR43_04855</name>
</gene>
<evidence type="ECO:0000256" key="2">
    <source>
        <dbReference type="ARBA" id="ARBA00022525"/>
    </source>
</evidence>
<dbReference type="RefSeq" id="WP_100770533.1">
    <property type="nucleotide sequence ID" value="NZ_PIQN01000003.1"/>
</dbReference>
<dbReference type="PANTHER" id="PTHR38340:SF1">
    <property type="entry name" value="S-LAYER PROTEIN"/>
    <property type="match status" value="1"/>
</dbReference>
<dbReference type="Gene3D" id="2.150.10.10">
    <property type="entry name" value="Serralysin-like metalloprotease, C-terminal"/>
    <property type="match status" value="1"/>
</dbReference>
<dbReference type="InterPro" id="IPR011049">
    <property type="entry name" value="Serralysin-like_metalloprot_C"/>
</dbReference>
<reference evidence="4 5" key="1">
    <citation type="submission" date="2017-11" db="EMBL/GenBank/DDBJ databases">
        <authorList>
            <person name="Han C.G."/>
        </authorList>
    </citation>
    <scope>NUCLEOTIDE SEQUENCE [LARGE SCALE GENOMIC DNA]</scope>
    <source>
        <strain evidence="4 5">HCNT1</strain>
    </source>
</reference>
<evidence type="ECO:0000313" key="5">
    <source>
        <dbReference type="Proteomes" id="UP000232164"/>
    </source>
</evidence>
<evidence type="ECO:0000313" key="4">
    <source>
        <dbReference type="EMBL" id="PKA45125.1"/>
    </source>
</evidence>
<dbReference type="InterPro" id="IPR018511">
    <property type="entry name" value="Hemolysin-typ_Ca-bd_CS"/>
</dbReference>
<evidence type="ECO:0008006" key="6">
    <source>
        <dbReference type="Google" id="ProtNLM"/>
    </source>
</evidence>
<dbReference type="PANTHER" id="PTHR38340">
    <property type="entry name" value="S-LAYER PROTEIN"/>
    <property type="match status" value="1"/>
</dbReference>
<name>A0A2N0DG96_RHISU</name>
<dbReference type="Proteomes" id="UP000232164">
    <property type="component" value="Unassembled WGS sequence"/>
</dbReference>
<accession>A0A2N0DG96</accession>